<dbReference type="InterPro" id="IPR036397">
    <property type="entry name" value="RNaseH_sf"/>
</dbReference>
<name>A0A0S0MVL0_9CAUD</name>
<keyword evidence="3" id="KW-1185">Reference proteome</keyword>
<dbReference type="SUPFAM" id="SSF53098">
    <property type="entry name" value="Ribonuclease H-like"/>
    <property type="match status" value="1"/>
</dbReference>
<evidence type="ECO:0000313" key="3">
    <source>
        <dbReference type="Proteomes" id="UP000006182"/>
    </source>
</evidence>
<reference evidence="2 3" key="1">
    <citation type="journal article" date="2012" name="Appl. Environ. Microbiol.">
        <title>High Diversity and Novel Species of Pseudomonas aeruginosa Bacteriophages.</title>
        <authorList>
            <person name="Sepulveda-Robles O."/>
            <person name="Kameyama L."/>
            <person name="Guarneros G."/>
        </authorList>
    </citation>
    <scope>NUCLEOTIDE SEQUENCE [LARGE SCALE GENOMIC DNA]</scope>
</reference>
<sequence length="155" mass="17409">MRVTIIADASFCPDTNVAGYGYWIASERGKQGGGGEMKCRVEGNIAAEMQAVVNALYIAHSLQLVQAADEVLIQTDCMAAIDAFEGKRRNLPAQEWEAVKVLRRLRSDHSLRIVFRHVKGHTGKKEARFVTNHLCDKRAKEAMRRARARVQLEMQ</sequence>
<protein>
    <submittedName>
        <fullName evidence="2">Ribonuclease H like protein</fullName>
    </submittedName>
</protein>
<dbReference type="GO" id="GO:0004523">
    <property type="term" value="F:RNA-DNA hybrid ribonuclease activity"/>
    <property type="evidence" value="ECO:0007669"/>
    <property type="project" value="InterPro"/>
</dbReference>
<gene>
    <name evidence="2" type="ORF">PaMx25_55</name>
</gene>
<dbReference type="Pfam" id="PF00075">
    <property type="entry name" value="RNase_H"/>
    <property type="match status" value="1"/>
</dbReference>
<organism evidence="2 3">
    <name type="scientific">Pseudomonas phage PaMx25</name>
    <dbReference type="NCBI Taxonomy" id="1175654"/>
    <lineage>
        <taxon>Viruses</taxon>
        <taxon>Duplodnaviria</taxon>
        <taxon>Heunggongvirae</taxon>
        <taxon>Uroviricota</taxon>
        <taxon>Caudoviricetes</taxon>
        <taxon>Queuovirinae</taxon>
        <taxon>Nipunavirus</taxon>
        <taxon>Nipunavirus PaMx25</taxon>
    </lineage>
</organism>
<evidence type="ECO:0000259" key="1">
    <source>
        <dbReference type="PROSITE" id="PS50879"/>
    </source>
</evidence>
<dbReference type="PROSITE" id="PS50879">
    <property type="entry name" value="RNASE_H_1"/>
    <property type="match status" value="1"/>
</dbReference>
<dbReference type="GO" id="GO:0003676">
    <property type="term" value="F:nucleic acid binding"/>
    <property type="evidence" value="ECO:0007669"/>
    <property type="project" value="InterPro"/>
</dbReference>
<dbReference type="Gene3D" id="3.30.420.10">
    <property type="entry name" value="Ribonuclease H-like superfamily/Ribonuclease H"/>
    <property type="match status" value="1"/>
</dbReference>
<dbReference type="OrthoDB" id="8154at10239"/>
<dbReference type="EMBL" id="JQ067084">
    <property type="protein sequence ID" value="ALH23775.1"/>
    <property type="molecule type" value="Genomic_DNA"/>
</dbReference>
<dbReference type="InterPro" id="IPR012337">
    <property type="entry name" value="RNaseH-like_sf"/>
</dbReference>
<feature type="domain" description="RNase H type-1" evidence="1">
    <location>
        <begin position="1"/>
        <end position="144"/>
    </location>
</feature>
<evidence type="ECO:0000313" key="2">
    <source>
        <dbReference type="EMBL" id="ALH23775.1"/>
    </source>
</evidence>
<proteinExistence type="predicted"/>
<dbReference type="InterPro" id="IPR002156">
    <property type="entry name" value="RNaseH_domain"/>
</dbReference>
<accession>A0A0S0MVL0</accession>
<dbReference type="Proteomes" id="UP000006182">
    <property type="component" value="Segment"/>
</dbReference>